<dbReference type="OrthoDB" id="2123378at2759"/>
<feature type="region of interest" description="Disordered" evidence="1">
    <location>
        <begin position="186"/>
        <end position="224"/>
    </location>
</feature>
<name>S2JKB7_MUCC1</name>
<proteinExistence type="predicted"/>
<dbReference type="PANTHER" id="PTHR10829:SF56">
    <property type="entry name" value="ADF-H DOMAIN-CONTAINING PROTEIN"/>
    <property type="match status" value="1"/>
</dbReference>
<feature type="region of interest" description="Disordered" evidence="1">
    <location>
        <begin position="120"/>
        <end position="165"/>
    </location>
</feature>
<dbReference type="Proteomes" id="UP000014254">
    <property type="component" value="Unassembled WGS sequence"/>
</dbReference>
<dbReference type="InParanoid" id="S2JKB7"/>
<dbReference type="PANTHER" id="PTHR10829">
    <property type="entry name" value="CORTACTIN AND DREBRIN"/>
    <property type="match status" value="1"/>
</dbReference>
<reference evidence="5" key="1">
    <citation type="submission" date="2013-05" db="EMBL/GenBank/DDBJ databases">
        <title>The Genome sequence of Mucor circinelloides f. circinelloides 1006PhL.</title>
        <authorList>
            <consortium name="The Broad Institute Genomics Platform"/>
            <person name="Cuomo C."/>
            <person name="Earl A."/>
            <person name="Findley K."/>
            <person name="Lee S.C."/>
            <person name="Walker B."/>
            <person name="Young S."/>
            <person name="Zeng Q."/>
            <person name="Gargeya S."/>
            <person name="Fitzgerald M."/>
            <person name="Haas B."/>
            <person name="Abouelleil A."/>
            <person name="Allen A.W."/>
            <person name="Alvarado L."/>
            <person name="Arachchi H.M."/>
            <person name="Berlin A.M."/>
            <person name="Chapman S.B."/>
            <person name="Gainer-Dewar J."/>
            <person name="Goldberg J."/>
            <person name="Griggs A."/>
            <person name="Gujja S."/>
            <person name="Hansen M."/>
            <person name="Howarth C."/>
            <person name="Imamovic A."/>
            <person name="Ireland A."/>
            <person name="Larimer J."/>
            <person name="McCowan C."/>
            <person name="Murphy C."/>
            <person name="Pearson M."/>
            <person name="Poon T.W."/>
            <person name="Priest M."/>
            <person name="Roberts A."/>
            <person name="Saif S."/>
            <person name="Shea T."/>
            <person name="Sisk P."/>
            <person name="Sykes S."/>
            <person name="Wortman J."/>
            <person name="Nusbaum C."/>
            <person name="Birren B."/>
        </authorList>
    </citation>
    <scope>NUCLEOTIDE SEQUENCE [LARGE SCALE GENOMIC DNA]</scope>
    <source>
        <strain evidence="5">1006PhL</strain>
    </source>
</reference>
<protein>
    <recommendedName>
        <fullName evidence="6">ADF-H domain-containing protein</fullName>
    </recommendedName>
</protein>
<evidence type="ECO:0000259" key="2">
    <source>
        <dbReference type="PROSITE" id="PS50003"/>
    </source>
</evidence>
<feature type="compositionally biased region" description="Low complexity" evidence="1">
    <location>
        <begin position="130"/>
        <end position="151"/>
    </location>
</feature>
<keyword evidence="5" id="KW-1185">Reference proteome</keyword>
<dbReference type="GO" id="GO:0005884">
    <property type="term" value="C:actin filament"/>
    <property type="evidence" value="ECO:0007669"/>
    <property type="project" value="TreeGrafter"/>
</dbReference>
<dbReference type="Gene3D" id="3.40.20.10">
    <property type="entry name" value="Severin"/>
    <property type="match status" value="1"/>
</dbReference>
<dbReference type="InterPro" id="IPR002108">
    <property type="entry name" value="ADF-H"/>
</dbReference>
<dbReference type="InterPro" id="IPR001849">
    <property type="entry name" value="PH_domain"/>
</dbReference>
<evidence type="ECO:0000259" key="3">
    <source>
        <dbReference type="PROSITE" id="PS51263"/>
    </source>
</evidence>
<dbReference type="CDD" id="cd11282">
    <property type="entry name" value="ADF_coactosin_like"/>
    <property type="match status" value="1"/>
</dbReference>
<dbReference type="SMART" id="SM00102">
    <property type="entry name" value="ADF"/>
    <property type="match status" value="1"/>
</dbReference>
<feature type="domain" description="PH" evidence="2">
    <location>
        <begin position="317"/>
        <end position="415"/>
    </location>
</feature>
<dbReference type="OMA" id="RFILITW"/>
<dbReference type="Pfam" id="PF00241">
    <property type="entry name" value="Cofilin_ADF"/>
    <property type="match status" value="1"/>
</dbReference>
<dbReference type="AlphaFoldDB" id="S2JKB7"/>
<accession>S2JKB7</accession>
<evidence type="ECO:0000313" key="5">
    <source>
        <dbReference type="Proteomes" id="UP000014254"/>
    </source>
</evidence>
<dbReference type="PROSITE" id="PS51263">
    <property type="entry name" value="ADF_H"/>
    <property type="match status" value="1"/>
</dbReference>
<dbReference type="SUPFAM" id="SSF55753">
    <property type="entry name" value="Actin depolymerizing proteins"/>
    <property type="match status" value="1"/>
</dbReference>
<dbReference type="GO" id="GO:0030833">
    <property type="term" value="P:regulation of actin filament polymerization"/>
    <property type="evidence" value="ECO:0007669"/>
    <property type="project" value="TreeGrafter"/>
</dbReference>
<gene>
    <name evidence="4" type="ORF">HMPREF1544_04312</name>
</gene>
<dbReference type="Pfam" id="PF00169">
    <property type="entry name" value="PH"/>
    <property type="match status" value="1"/>
</dbReference>
<dbReference type="CDD" id="cd00821">
    <property type="entry name" value="PH"/>
    <property type="match status" value="1"/>
</dbReference>
<dbReference type="InterPro" id="IPR011993">
    <property type="entry name" value="PH-like_dom_sf"/>
</dbReference>
<dbReference type="GO" id="GO:0030427">
    <property type="term" value="C:site of polarized growth"/>
    <property type="evidence" value="ECO:0007669"/>
    <property type="project" value="TreeGrafter"/>
</dbReference>
<organism evidence="4 5">
    <name type="scientific">Mucor circinelloides f. circinelloides (strain 1006PhL)</name>
    <name type="common">Mucormycosis agent</name>
    <name type="synonym">Calyptromyces circinelloides</name>
    <dbReference type="NCBI Taxonomy" id="1220926"/>
    <lineage>
        <taxon>Eukaryota</taxon>
        <taxon>Fungi</taxon>
        <taxon>Fungi incertae sedis</taxon>
        <taxon>Mucoromycota</taxon>
        <taxon>Mucoromycotina</taxon>
        <taxon>Mucoromycetes</taxon>
        <taxon>Mucorales</taxon>
        <taxon>Mucorineae</taxon>
        <taxon>Mucoraceae</taxon>
        <taxon>Mucor</taxon>
    </lineage>
</organism>
<evidence type="ECO:0000256" key="1">
    <source>
        <dbReference type="SAM" id="MobiDB-lite"/>
    </source>
</evidence>
<dbReference type="PROSITE" id="PS50003">
    <property type="entry name" value="PH_DOMAIN"/>
    <property type="match status" value="1"/>
</dbReference>
<dbReference type="SUPFAM" id="SSF50729">
    <property type="entry name" value="PH domain-like"/>
    <property type="match status" value="1"/>
</dbReference>
<dbReference type="eggNOG" id="KOG3655">
    <property type="taxonomic scope" value="Eukaryota"/>
</dbReference>
<dbReference type="GO" id="GO:0051015">
    <property type="term" value="F:actin filament binding"/>
    <property type="evidence" value="ECO:0007669"/>
    <property type="project" value="TreeGrafter"/>
</dbReference>
<feature type="domain" description="ADF-H" evidence="3">
    <location>
        <begin position="1"/>
        <end position="122"/>
    </location>
</feature>
<feature type="compositionally biased region" description="Low complexity" evidence="1">
    <location>
        <begin position="201"/>
        <end position="215"/>
    </location>
</feature>
<dbReference type="EMBL" id="KE123943">
    <property type="protein sequence ID" value="EPB88922.1"/>
    <property type="molecule type" value="Genomic_DNA"/>
</dbReference>
<dbReference type="GO" id="GO:0030864">
    <property type="term" value="C:cortical actin cytoskeleton"/>
    <property type="evidence" value="ECO:0007669"/>
    <property type="project" value="TreeGrafter"/>
</dbReference>
<dbReference type="SMART" id="SM00233">
    <property type="entry name" value="PH"/>
    <property type="match status" value="1"/>
</dbReference>
<dbReference type="InterPro" id="IPR029006">
    <property type="entry name" value="ADF-H/Gelsolin-like_dom_sf"/>
</dbReference>
<evidence type="ECO:0000313" key="4">
    <source>
        <dbReference type="EMBL" id="EPB88922.1"/>
    </source>
</evidence>
<evidence type="ECO:0008006" key="6">
    <source>
        <dbReference type="Google" id="ProtNLM"/>
    </source>
</evidence>
<dbReference type="Gene3D" id="2.30.29.30">
    <property type="entry name" value="Pleckstrin-homology domain (PH domain)/Phosphotyrosine-binding domain (PTB)"/>
    <property type="match status" value="1"/>
</dbReference>
<sequence length="415" mass="47303">MCDLTDPRILETYTAIVEDEPTNWLILGYNDTRDVISLYSKGTEGLDEFRNHLSDEVLYGFVRVEDRFILITWVSEQVRILQKARALVHSRSVASTLKLHHAQLTASTLNDLSDSNIRTRLKLGDGNQPSSRRSSASLSQKRLSRRQSTQSPVPPTSPTVPSEPVPAAVVDQPAQEDEFLEANENFVTPPVSNSSSRYVDEQQQQQQQADNAANEARQRQLEEEQKQQQLLIQQQQQEAEERKRIEEQERQAASMAVQAAEAAAAAEKEAKRIAAEQATAKRLEEERLLKEKMEAERLIEEKKMLQLRLLEAEKNKDIVLSGFVSVQPCTSPFWRRRYFTIKGKSMTFYSDEMNPNPITVLDLNNVKRLSNVNIDVETFVPNAFVLETQQNGTYQLFADNRKERDTILTALQTVI</sequence>
<feature type="compositionally biased region" description="Pro residues" evidence="1">
    <location>
        <begin position="152"/>
        <end position="164"/>
    </location>
</feature>
<dbReference type="VEuPathDB" id="FungiDB:HMPREF1544_04312"/>
<dbReference type="STRING" id="1220926.S2JKB7"/>